<gene>
    <name evidence="2" type="ORF">SCHCODRAFT_111186</name>
</gene>
<proteinExistence type="predicted"/>
<dbReference type="Gene3D" id="1.20.1170.10">
    <property type="match status" value="1"/>
</dbReference>
<dbReference type="KEGG" id="scm:SCHCO_01357408"/>
<dbReference type="SUPFAM" id="SSF58100">
    <property type="entry name" value="Bacterial hemolysins"/>
    <property type="match status" value="1"/>
</dbReference>
<keyword evidence="3" id="KW-1185">Reference proteome</keyword>
<dbReference type="VEuPathDB" id="FungiDB:SCHCODRAFT_01357408"/>
<keyword evidence="1" id="KW-0175">Coiled coil</keyword>
<reference evidence="2 3" key="1">
    <citation type="journal article" date="2010" name="Nat. Biotechnol.">
        <title>Genome sequence of the model mushroom Schizophyllum commune.</title>
        <authorList>
            <person name="Ohm R.A."/>
            <person name="de Jong J.F."/>
            <person name="Lugones L.G."/>
            <person name="Aerts A."/>
            <person name="Kothe E."/>
            <person name="Stajich J.E."/>
            <person name="de Vries R.P."/>
            <person name="Record E."/>
            <person name="Levasseur A."/>
            <person name="Baker S.E."/>
            <person name="Bartholomew K.A."/>
            <person name="Coutinho P.M."/>
            <person name="Erdmann S."/>
            <person name="Fowler T.J."/>
            <person name="Gathman A.C."/>
            <person name="Lombard V."/>
            <person name="Henrissat B."/>
            <person name="Knabe N."/>
            <person name="Kuees U."/>
            <person name="Lilly W.W."/>
            <person name="Lindquist E."/>
            <person name="Lucas S."/>
            <person name="Magnuson J.K."/>
            <person name="Piumi F."/>
            <person name="Raudaskoski M."/>
            <person name="Salamov A."/>
            <person name="Schmutz J."/>
            <person name="Schwarze F.W.M.R."/>
            <person name="vanKuyk P.A."/>
            <person name="Horton J.S."/>
            <person name="Grigoriev I.V."/>
            <person name="Woesten H.A.B."/>
        </authorList>
    </citation>
    <scope>NUCLEOTIDE SEQUENCE [LARGE SCALE GENOMIC DNA]</scope>
    <source>
        <strain evidence="3">H4-8 / FGSC 9210</strain>
    </source>
</reference>
<feature type="non-terminal residue" evidence="2">
    <location>
        <position position="369"/>
    </location>
</feature>
<protein>
    <submittedName>
        <fullName evidence="2">Uncharacterized protein</fullName>
    </submittedName>
</protein>
<name>D8QBB9_SCHCM</name>
<evidence type="ECO:0000256" key="1">
    <source>
        <dbReference type="SAM" id="Coils"/>
    </source>
</evidence>
<accession>D8QBB9</accession>
<dbReference type="RefSeq" id="XP_003029229.1">
    <property type="nucleotide sequence ID" value="XM_003029183.1"/>
</dbReference>
<dbReference type="EMBL" id="GL377309">
    <property type="protein sequence ID" value="EFI94326.1"/>
    <property type="molecule type" value="Genomic_DNA"/>
</dbReference>
<dbReference type="Proteomes" id="UP000007431">
    <property type="component" value="Unassembled WGS sequence"/>
</dbReference>
<evidence type="ECO:0000313" key="2">
    <source>
        <dbReference type="EMBL" id="EFI94326.1"/>
    </source>
</evidence>
<dbReference type="AlphaFoldDB" id="D8QBB9"/>
<dbReference type="OrthoDB" id="4494488at2759"/>
<dbReference type="HOGENOM" id="CLU_054251_0_0_1"/>
<feature type="coiled-coil region" evidence="1">
    <location>
        <begin position="161"/>
        <end position="218"/>
    </location>
</feature>
<dbReference type="CDD" id="cd22656">
    <property type="entry name" value="ClyA_Cry6Aa-like"/>
    <property type="match status" value="1"/>
</dbReference>
<dbReference type="GeneID" id="9593979"/>
<dbReference type="InParanoid" id="D8QBB9"/>
<organism evidence="3">
    <name type="scientific">Schizophyllum commune (strain H4-8 / FGSC 9210)</name>
    <name type="common">Split gill fungus</name>
    <dbReference type="NCBI Taxonomy" id="578458"/>
    <lineage>
        <taxon>Eukaryota</taxon>
        <taxon>Fungi</taxon>
        <taxon>Dikarya</taxon>
        <taxon>Basidiomycota</taxon>
        <taxon>Agaricomycotina</taxon>
        <taxon>Agaricomycetes</taxon>
        <taxon>Agaricomycetidae</taxon>
        <taxon>Agaricales</taxon>
        <taxon>Schizophyllaceae</taxon>
        <taxon>Schizophyllum</taxon>
    </lineage>
</organism>
<evidence type="ECO:0000313" key="3">
    <source>
        <dbReference type="Proteomes" id="UP000007431"/>
    </source>
</evidence>
<sequence>MSADLSPQGFLTDTNLFVLEQAATTNLFENILTGVLLPTTEEGYRTRLSIPSEVEDLPQAIRLLLSVYNPVNADCVSFRDETMVNIISMAEDIYSYAQKVAGDGASYFVIFQGLRDMADYDSPYNALHLSTFTLEIDALIQDIARYRSKAQVIAKEVHRFNRQLASDADNLKNTQENVRGELDREVAGNVDAGVQAEIDELRAQAKELQAQAQDQRAGGWMRTLMCTMTGPSLSTIEDRQKNIAARISELNATIQSATEHGANDSFHPYATRMAADTALVEASEGLNDLVATCGPAADIVDGMVTEWGNILDDLVHLKSTVTEDPNASASAMLEMMDQDEVEQKWSMLAERINNFLTVARAMDQKQQTV</sequence>